<keyword evidence="6" id="KW-1133">Transmembrane helix</keyword>
<dbReference type="Proteomes" id="UP001164746">
    <property type="component" value="Chromosome 6"/>
</dbReference>
<feature type="domain" description="RING-type" evidence="7">
    <location>
        <begin position="684"/>
        <end position="721"/>
    </location>
</feature>
<dbReference type="InterPro" id="IPR050784">
    <property type="entry name" value="IAP"/>
</dbReference>
<protein>
    <submittedName>
        <fullName evidence="8">XIAP-like protein</fullName>
    </submittedName>
</protein>
<evidence type="ECO:0000313" key="8">
    <source>
        <dbReference type="EMBL" id="WAR07856.1"/>
    </source>
</evidence>
<evidence type="ECO:0000256" key="4">
    <source>
        <dbReference type="PROSITE-ProRule" id="PRU00175"/>
    </source>
</evidence>
<dbReference type="InterPro" id="IPR013083">
    <property type="entry name" value="Znf_RING/FYVE/PHD"/>
</dbReference>
<dbReference type="SUPFAM" id="SSF57924">
    <property type="entry name" value="Inhibitor of apoptosis (IAP) repeat"/>
    <property type="match status" value="3"/>
</dbReference>
<feature type="region of interest" description="Disordered" evidence="5">
    <location>
        <begin position="282"/>
        <end position="306"/>
    </location>
</feature>
<proteinExistence type="inferred from homology"/>
<dbReference type="InterPro" id="IPR001841">
    <property type="entry name" value="Znf_RING"/>
</dbReference>
<comment type="similarity">
    <text evidence="1">Belongs to the IAP family.</text>
</comment>
<evidence type="ECO:0000256" key="2">
    <source>
        <dbReference type="ARBA" id="ARBA00022771"/>
    </source>
</evidence>
<feature type="transmembrane region" description="Helical" evidence="6">
    <location>
        <begin position="57"/>
        <end position="79"/>
    </location>
</feature>
<keyword evidence="9" id="KW-1185">Reference proteome</keyword>
<dbReference type="PROSITE" id="PS50143">
    <property type="entry name" value="BIR_REPEAT_2"/>
    <property type="match status" value="2"/>
</dbReference>
<dbReference type="PROSITE" id="PS50089">
    <property type="entry name" value="ZF_RING_2"/>
    <property type="match status" value="1"/>
</dbReference>
<dbReference type="InterPro" id="IPR001370">
    <property type="entry name" value="BIR_rpt"/>
</dbReference>
<keyword evidence="6" id="KW-0812">Transmembrane</keyword>
<gene>
    <name evidence="8" type="ORF">MAR_017814</name>
</gene>
<dbReference type="Pfam" id="PF00653">
    <property type="entry name" value="BIR"/>
    <property type="match status" value="3"/>
</dbReference>
<evidence type="ECO:0000256" key="1">
    <source>
        <dbReference type="ARBA" id="ARBA00006672"/>
    </source>
</evidence>
<organism evidence="8 9">
    <name type="scientific">Mya arenaria</name>
    <name type="common">Soft-shell clam</name>
    <dbReference type="NCBI Taxonomy" id="6604"/>
    <lineage>
        <taxon>Eukaryota</taxon>
        <taxon>Metazoa</taxon>
        <taxon>Spiralia</taxon>
        <taxon>Lophotrochozoa</taxon>
        <taxon>Mollusca</taxon>
        <taxon>Bivalvia</taxon>
        <taxon>Autobranchia</taxon>
        <taxon>Heteroconchia</taxon>
        <taxon>Euheterodonta</taxon>
        <taxon>Imparidentia</taxon>
        <taxon>Neoheterodontei</taxon>
        <taxon>Myida</taxon>
        <taxon>Myoidea</taxon>
        <taxon>Myidae</taxon>
        <taxon>Mya</taxon>
    </lineage>
</organism>
<dbReference type="Gene3D" id="3.30.40.10">
    <property type="entry name" value="Zinc/RING finger domain, C3HC4 (zinc finger)"/>
    <property type="match status" value="1"/>
</dbReference>
<keyword evidence="6" id="KW-0472">Membrane</keyword>
<dbReference type="SMART" id="SM00238">
    <property type="entry name" value="BIR"/>
    <property type="match status" value="2"/>
</dbReference>
<feature type="region of interest" description="Disordered" evidence="5">
    <location>
        <begin position="1"/>
        <end position="29"/>
    </location>
</feature>
<dbReference type="EMBL" id="CP111017">
    <property type="protein sequence ID" value="WAR07856.1"/>
    <property type="molecule type" value="Genomic_DNA"/>
</dbReference>
<evidence type="ECO:0000256" key="3">
    <source>
        <dbReference type="ARBA" id="ARBA00022833"/>
    </source>
</evidence>
<keyword evidence="2 4" id="KW-0479">Metal-binding</keyword>
<reference evidence="8" key="1">
    <citation type="submission" date="2022-11" db="EMBL/GenBank/DDBJ databases">
        <title>Centuries of genome instability and evolution in soft-shell clam transmissible cancer (bioRxiv).</title>
        <authorList>
            <person name="Hart S.F.M."/>
            <person name="Yonemitsu M.A."/>
            <person name="Giersch R.M."/>
            <person name="Beal B.F."/>
            <person name="Arriagada G."/>
            <person name="Davis B.W."/>
            <person name="Ostrander E.A."/>
            <person name="Goff S.P."/>
            <person name="Metzger M.J."/>
        </authorList>
    </citation>
    <scope>NUCLEOTIDE SEQUENCE</scope>
    <source>
        <strain evidence="8">MELC-2E11</strain>
        <tissue evidence="8">Siphon/mantle</tissue>
    </source>
</reference>
<accession>A0ABY7EKY7</accession>
<dbReference type="PANTHER" id="PTHR10044">
    <property type="entry name" value="INHIBITOR OF APOPTOSIS"/>
    <property type="match status" value="1"/>
</dbReference>
<name>A0ABY7EKY7_MYAAR</name>
<keyword evidence="2 4" id="KW-0863">Zinc-finger</keyword>
<feature type="compositionally biased region" description="Basic and acidic residues" evidence="5">
    <location>
        <begin position="16"/>
        <end position="27"/>
    </location>
</feature>
<sequence length="755" mass="86744">MVKVSYSSKLPNGVERTSKERHTKSENKNVNLRRLPRRGVARSKCHHQRRKKCKRDITILEVIIFEIHIVYAAEFSAFIRHVLSSFQEFTVYFRYKDGQYRCFVLLDPTEELNIIEENQHVQKCSYLSKVPFTDFLVRRSRSAGSFLVLKKTTDCQRLFEKLQWYVDDHFCQYKVDLSKKQLTYLPYEDDPLHNVYYFGDLTLVENRSADTTSGRNKNSDLVVSLKGINETVFPHDNSSFENSACPSSFNKGIVYNDGLLLPNPSSWRAGIRLGEDANAHEQNNISTYESARADDKSRSNRKRPRYPGKITVENRLDTFNAWPHSAPTPQTLAVAGFFFTGDADLVRCHQCGIGLKDFNPVDDPMSEHIKNSGNCDFLIDLYGVTGLEQKRCLINDPETIRRRQLVSFQTQQVPDTTYRRPEYASYEARLATFNSWPEEASQRPHHLADAGLYFAGLEDFVKCFACDGVLRQWGAGADTLMEHRWFSHTAIIIFQQNRIICRHNNRYIKSVEDHVRCFACDGGLRRWDAGDDPWIEHCRWFPACPFARATKGDQFIELIQASVDQGEEFSELEETRPVPQLQENSPEDVVTSGIDNITLGRAELEEHRRTCTEDLGFPEEEFEEALIKLRTSGNILPTLEDLIICIGDIQKRNEIRQFQLEAVTVDTPESILEENARLKHILKCQRCNVNNVNALFLPCAHHRLCMDCASKYDVTVCPVCDRPIREIVKTFMVNPINVVQELADSFGLTSDCILA</sequence>
<feature type="compositionally biased region" description="Polar residues" evidence="5">
    <location>
        <begin position="1"/>
        <end position="10"/>
    </location>
</feature>
<dbReference type="PANTHER" id="PTHR10044:SF139">
    <property type="entry name" value="DEATH-ASSOCIATED INHIBITOR OF APOPTOSIS 2"/>
    <property type="match status" value="1"/>
</dbReference>
<evidence type="ECO:0000313" key="9">
    <source>
        <dbReference type="Proteomes" id="UP001164746"/>
    </source>
</evidence>
<dbReference type="CDD" id="cd00022">
    <property type="entry name" value="BIR"/>
    <property type="match status" value="2"/>
</dbReference>
<keyword evidence="3" id="KW-0862">Zinc</keyword>
<evidence type="ECO:0000259" key="7">
    <source>
        <dbReference type="PROSITE" id="PS50089"/>
    </source>
</evidence>
<dbReference type="Gene3D" id="1.10.1170.10">
    <property type="entry name" value="Inhibitor Of Apoptosis Protein (2mihbC-IAP-1), Chain A"/>
    <property type="match status" value="3"/>
</dbReference>
<evidence type="ECO:0000256" key="5">
    <source>
        <dbReference type="SAM" id="MobiDB-lite"/>
    </source>
</evidence>
<evidence type="ECO:0000256" key="6">
    <source>
        <dbReference type="SAM" id="Phobius"/>
    </source>
</evidence>
<dbReference type="Pfam" id="PF13920">
    <property type="entry name" value="zf-C3HC4_3"/>
    <property type="match status" value="1"/>
</dbReference>